<comment type="similarity">
    <text evidence="7">Belongs to the glycosyltransferase 87 family.</text>
</comment>
<keyword evidence="6 8" id="KW-0472">Membrane</keyword>
<evidence type="ECO:0000256" key="3">
    <source>
        <dbReference type="ARBA" id="ARBA00022679"/>
    </source>
</evidence>
<feature type="transmembrane region" description="Helical" evidence="8">
    <location>
        <begin position="391"/>
        <end position="410"/>
    </location>
</feature>
<reference evidence="9 10" key="1">
    <citation type="submission" date="2018-03" db="EMBL/GenBank/DDBJ databases">
        <title>Bacteriophage NCPPB3778 and a type I-E CRISPR drive the evolution of the US Biological Select Agent, Rathayibacter toxicus.</title>
        <authorList>
            <person name="Davis E.W.II."/>
            <person name="Tabima J.F."/>
            <person name="Weisberg A.J."/>
            <person name="Dantas Lopes L."/>
            <person name="Wiseman M.S."/>
            <person name="Wiseman M.S."/>
            <person name="Pupko T."/>
            <person name="Belcher M.S."/>
            <person name="Sechler A.J."/>
            <person name="Tancos M.A."/>
            <person name="Schroeder B.K."/>
            <person name="Murray T.D."/>
            <person name="Luster D.G."/>
            <person name="Schneider W.L."/>
            <person name="Rogers E."/>
            <person name="Andreote F.D."/>
            <person name="Grunwald N.J."/>
            <person name="Putnam M.L."/>
            <person name="Chang J.H."/>
        </authorList>
    </citation>
    <scope>NUCLEOTIDE SEQUENCE [LARGE SCALE GENOMIC DNA]</scope>
    <source>
        <strain evidence="9 10">DSM 15932</strain>
    </source>
</reference>
<evidence type="ECO:0000256" key="1">
    <source>
        <dbReference type="ARBA" id="ARBA00004651"/>
    </source>
</evidence>
<evidence type="ECO:0000256" key="2">
    <source>
        <dbReference type="ARBA" id="ARBA00022475"/>
    </source>
</evidence>
<dbReference type="EMBL" id="CP028137">
    <property type="protein sequence ID" value="AZZ51062.1"/>
    <property type="molecule type" value="Genomic_DNA"/>
</dbReference>
<proteinExistence type="inferred from homology"/>
<accession>A0A3Q9UWW0</accession>
<evidence type="ECO:0000313" key="10">
    <source>
        <dbReference type="Proteomes" id="UP000285317"/>
    </source>
</evidence>
<evidence type="ECO:0000313" key="9">
    <source>
        <dbReference type="EMBL" id="AZZ51062.1"/>
    </source>
</evidence>
<comment type="subcellular location">
    <subcellularLocation>
        <location evidence="1">Cell membrane</location>
        <topology evidence="1">Multi-pass membrane protein</topology>
    </subcellularLocation>
</comment>
<dbReference type="GO" id="GO:0005886">
    <property type="term" value="C:plasma membrane"/>
    <property type="evidence" value="ECO:0007669"/>
    <property type="project" value="UniProtKB-SubCell"/>
</dbReference>
<dbReference type="Proteomes" id="UP000285317">
    <property type="component" value="Chromosome"/>
</dbReference>
<feature type="transmembrane region" description="Helical" evidence="8">
    <location>
        <begin position="312"/>
        <end position="329"/>
    </location>
</feature>
<keyword evidence="5 8" id="KW-1133">Transmembrane helix</keyword>
<feature type="transmembrane region" description="Helical" evidence="8">
    <location>
        <begin position="231"/>
        <end position="250"/>
    </location>
</feature>
<feature type="transmembrane region" description="Helical" evidence="8">
    <location>
        <begin position="271"/>
        <end position="292"/>
    </location>
</feature>
<dbReference type="Pfam" id="PF09594">
    <property type="entry name" value="GT87"/>
    <property type="match status" value="1"/>
</dbReference>
<evidence type="ECO:0000256" key="4">
    <source>
        <dbReference type="ARBA" id="ARBA00022692"/>
    </source>
</evidence>
<feature type="transmembrane region" description="Helical" evidence="8">
    <location>
        <begin position="416"/>
        <end position="434"/>
    </location>
</feature>
<feature type="transmembrane region" description="Helical" evidence="8">
    <location>
        <begin position="131"/>
        <end position="150"/>
    </location>
</feature>
<evidence type="ECO:0000256" key="5">
    <source>
        <dbReference type="ARBA" id="ARBA00022989"/>
    </source>
</evidence>
<keyword evidence="2" id="KW-1003">Cell membrane</keyword>
<evidence type="ECO:0000256" key="6">
    <source>
        <dbReference type="ARBA" id="ARBA00023136"/>
    </source>
</evidence>
<feature type="transmembrane region" description="Helical" evidence="8">
    <location>
        <begin position="108"/>
        <end position="124"/>
    </location>
</feature>
<feature type="transmembrane region" description="Helical" evidence="8">
    <location>
        <begin position="364"/>
        <end position="384"/>
    </location>
</feature>
<dbReference type="GO" id="GO:0016758">
    <property type="term" value="F:hexosyltransferase activity"/>
    <property type="evidence" value="ECO:0007669"/>
    <property type="project" value="InterPro"/>
</dbReference>
<dbReference type="AlphaFoldDB" id="A0A3Q9UWW0"/>
<sequence length="473" mass="49859">MRPVAAQGGVPGAVQGSDEGAVYTDAVPTPAASETAAPRASSRPIAWLRENRDSAAVLWSGFALVHVLLSLLALFAPGLPMGDVSIVYKGWMRTAVEGGGLVGFDTGWVYPILALVPISAAWLFGEAGYDLTWLAGVLAVDAAAFALLLHRGVPARLAAARWWLLFLVLLGPIAVGRIDAFTVPLAIAGLLWASSRPVIAALALTVATWIKVWPAALLGAAVLVLRGRWRLVAVGAGLSVAIIAGVYALGGGEYVFSFVTDQTTRGLQIEAPVSTLWMWLSIGGWAGSYVWYAADINTFEMHGPFTDVAAELMNPALALAVIGTVLLGLRALRAKASPVRLLPLLSLGLVLVLIDINKVLSPQYIVWLAPPVIVGLVVAGRDFATPAKLTLAIAVFTQIVYPYLYLFLLYSNAGMVLALTVRNVLLLVLLGWVLRELWRTGSRAKDVSPEASGVRSPLAQAVVTDGAVGGPRA</sequence>
<organism evidence="9 10">
    <name type="scientific">Rathayibacter festucae DSM 15932</name>
    <dbReference type="NCBI Taxonomy" id="1328866"/>
    <lineage>
        <taxon>Bacteria</taxon>
        <taxon>Bacillati</taxon>
        <taxon>Actinomycetota</taxon>
        <taxon>Actinomycetes</taxon>
        <taxon>Micrococcales</taxon>
        <taxon>Microbacteriaceae</taxon>
        <taxon>Rathayibacter</taxon>
    </lineage>
</organism>
<dbReference type="KEGG" id="rfs:C1I64_02700"/>
<keyword evidence="3" id="KW-0808">Transferase</keyword>
<keyword evidence="4 8" id="KW-0812">Transmembrane</keyword>
<feature type="transmembrane region" description="Helical" evidence="8">
    <location>
        <begin position="199"/>
        <end position="225"/>
    </location>
</feature>
<evidence type="ECO:0000256" key="7">
    <source>
        <dbReference type="ARBA" id="ARBA00024033"/>
    </source>
</evidence>
<feature type="transmembrane region" description="Helical" evidence="8">
    <location>
        <begin position="341"/>
        <end position="358"/>
    </location>
</feature>
<evidence type="ECO:0008006" key="11">
    <source>
        <dbReference type="Google" id="ProtNLM"/>
    </source>
</evidence>
<feature type="transmembrane region" description="Helical" evidence="8">
    <location>
        <begin position="56"/>
        <end position="76"/>
    </location>
</feature>
<dbReference type="InterPro" id="IPR018584">
    <property type="entry name" value="GT87"/>
</dbReference>
<gene>
    <name evidence="9" type="ORF">C1I64_02700</name>
</gene>
<feature type="transmembrane region" description="Helical" evidence="8">
    <location>
        <begin position="162"/>
        <end position="192"/>
    </location>
</feature>
<protein>
    <recommendedName>
        <fullName evidence="11">DUF2029 domain-containing protein</fullName>
    </recommendedName>
</protein>
<evidence type="ECO:0000256" key="8">
    <source>
        <dbReference type="SAM" id="Phobius"/>
    </source>
</evidence>
<name>A0A3Q9UWW0_9MICO</name>